<dbReference type="GO" id="GO:0046872">
    <property type="term" value="F:metal ion binding"/>
    <property type="evidence" value="ECO:0007669"/>
    <property type="project" value="UniProtKB-KW"/>
</dbReference>
<name>A0AAU7KER9_9GAMM</name>
<comment type="similarity">
    <text evidence="1">Belongs to the bacterial solute-binding protein ModA family.</text>
</comment>
<keyword evidence="4" id="KW-0500">Molybdenum</keyword>
<dbReference type="CDD" id="cd13539">
    <property type="entry name" value="PBP2_AvModA"/>
    <property type="match status" value="1"/>
</dbReference>
<evidence type="ECO:0000256" key="5">
    <source>
        <dbReference type="SAM" id="SignalP"/>
    </source>
</evidence>
<dbReference type="PANTHER" id="PTHR30632:SF14">
    <property type="entry name" value="TUNGSTATE_MOLYBDATE_CHROMATE-BINDING PROTEIN MODA"/>
    <property type="match status" value="1"/>
</dbReference>
<keyword evidence="3 5" id="KW-0732">Signal</keyword>
<protein>
    <submittedName>
        <fullName evidence="6">Molybdate ABC transporter substrate-binding protein</fullName>
    </submittedName>
</protein>
<dbReference type="GO" id="GO:0030973">
    <property type="term" value="F:molybdate ion binding"/>
    <property type="evidence" value="ECO:0007669"/>
    <property type="project" value="InterPro"/>
</dbReference>
<dbReference type="AlphaFoldDB" id="A0AAU7KER9"/>
<proteinExistence type="inferred from homology"/>
<dbReference type="PANTHER" id="PTHR30632">
    <property type="entry name" value="MOLYBDATE-BINDING PERIPLASMIC PROTEIN"/>
    <property type="match status" value="1"/>
</dbReference>
<dbReference type="SUPFAM" id="SSF53850">
    <property type="entry name" value="Periplasmic binding protein-like II"/>
    <property type="match status" value="1"/>
</dbReference>
<evidence type="ECO:0000256" key="1">
    <source>
        <dbReference type="ARBA" id="ARBA00009175"/>
    </source>
</evidence>
<gene>
    <name evidence="6" type="primary">modA</name>
    <name evidence="6" type="ORF">NFG58_16275</name>
</gene>
<evidence type="ECO:0000256" key="3">
    <source>
        <dbReference type="ARBA" id="ARBA00022729"/>
    </source>
</evidence>
<feature type="binding site" evidence="4">
    <location>
        <position position="67"/>
    </location>
    <ligand>
        <name>molybdate</name>
        <dbReference type="ChEBI" id="CHEBI:36264"/>
    </ligand>
</feature>
<dbReference type="Pfam" id="PF13531">
    <property type="entry name" value="SBP_bac_11"/>
    <property type="match status" value="1"/>
</dbReference>
<dbReference type="InterPro" id="IPR050682">
    <property type="entry name" value="ModA/WtpA"/>
</dbReference>
<reference evidence="6" key="1">
    <citation type="submission" date="2022-06" db="EMBL/GenBank/DDBJ databases">
        <title>A novel DMS-producing enzyme.</title>
        <authorList>
            <person name="Zhang Y."/>
        </authorList>
    </citation>
    <scope>NUCLEOTIDE SEQUENCE</scope>
    <source>
        <strain evidence="6">RT37</strain>
    </source>
</reference>
<evidence type="ECO:0000256" key="4">
    <source>
        <dbReference type="PIRSR" id="PIRSR004846-1"/>
    </source>
</evidence>
<dbReference type="InterPro" id="IPR005950">
    <property type="entry name" value="ModA"/>
</dbReference>
<dbReference type="GO" id="GO:0015689">
    <property type="term" value="P:molybdate ion transport"/>
    <property type="evidence" value="ECO:0007669"/>
    <property type="project" value="InterPro"/>
</dbReference>
<dbReference type="EMBL" id="CP098827">
    <property type="protein sequence ID" value="XBO70161.1"/>
    <property type="molecule type" value="Genomic_DNA"/>
</dbReference>
<feature type="chain" id="PRO_5043358228" evidence="5">
    <location>
        <begin position="24"/>
        <end position="271"/>
    </location>
</feature>
<feature type="signal peptide" evidence="5">
    <location>
        <begin position="1"/>
        <end position="23"/>
    </location>
</feature>
<evidence type="ECO:0000313" key="6">
    <source>
        <dbReference type="EMBL" id="XBO70161.1"/>
    </source>
</evidence>
<accession>A0AAU7KER9</accession>
<keyword evidence="2 4" id="KW-0479">Metal-binding</keyword>
<evidence type="ECO:0000256" key="2">
    <source>
        <dbReference type="ARBA" id="ARBA00022723"/>
    </source>
</evidence>
<dbReference type="NCBIfam" id="TIGR01256">
    <property type="entry name" value="modA"/>
    <property type="match status" value="1"/>
</dbReference>
<dbReference type="PIRSF" id="PIRSF004846">
    <property type="entry name" value="ModA"/>
    <property type="match status" value="1"/>
</dbReference>
<dbReference type="RefSeq" id="WP_348826985.1">
    <property type="nucleotide sequence ID" value="NZ_CP098827.1"/>
</dbReference>
<organism evidence="6">
    <name type="scientific">Halomonas sp. RT37</name>
    <dbReference type="NCBI Taxonomy" id="2950872"/>
    <lineage>
        <taxon>Bacteria</taxon>
        <taxon>Pseudomonadati</taxon>
        <taxon>Pseudomonadota</taxon>
        <taxon>Gammaproteobacteria</taxon>
        <taxon>Oceanospirillales</taxon>
        <taxon>Halomonadaceae</taxon>
        <taxon>Halomonas</taxon>
    </lineage>
</organism>
<feature type="binding site" evidence="4">
    <location>
        <position position="33"/>
    </location>
    <ligand>
        <name>molybdate</name>
        <dbReference type="ChEBI" id="CHEBI:36264"/>
    </ligand>
</feature>
<dbReference type="Gene3D" id="3.40.190.10">
    <property type="entry name" value="Periplasmic binding protein-like II"/>
    <property type="match status" value="2"/>
</dbReference>
<sequence>MRFPLSILLLGLSLGLAPMSAVADRVHVAAASSLQFAMPSLIERFKTSDSGASKDGDIDLSVTFGASGNLQRQIEQGAPFALFLSADERRAQDLEQAGLTQGEGVDYAQGRLVWLQRDDRPLPPQDAPLEAVREAVAGLEQGGPARRIALANPRHAPYGMAAREVLERQGLWQASEPLQLLGENVAQAAQFALSAEASGGLVAYSLVKAPRLAERAAWRLIPADWHRPLVQRMVLLEGAGAGAEAFFDFLQTPEAQEILRDYGFTAPVTGE</sequence>
<dbReference type="InterPro" id="IPR044084">
    <property type="entry name" value="AvModA-like_subst-bd"/>
</dbReference>
<feature type="binding site" evidence="4">
    <location>
        <position position="185"/>
    </location>
    <ligand>
        <name>molybdate</name>
        <dbReference type="ChEBI" id="CHEBI:36264"/>
    </ligand>
</feature>